<dbReference type="InterPro" id="IPR036625">
    <property type="entry name" value="E3-bd_dom_sf"/>
</dbReference>
<dbReference type="Pfam" id="PF00198">
    <property type="entry name" value="2-oxoacid_dh"/>
    <property type="match status" value="1"/>
</dbReference>
<accession>A0A0C2RCX0</accession>
<keyword evidence="9 12" id="KW-0450">Lipoyl</keyword>
<dbReference type="GO" id="GO:0005829">
    <property type="term" value="C:cytosol"/>
    <property type="evidence" value="ECO:0007669"/>
    <property type="project" value="TreeGrafter"/>
</dbReference>
<dbReference type="Gene3D" id="3.30.559.10">
    <property type="entry name" value="Chloramphenicol acetyltransferase-like domain"/>
    <property type="match status" value="1"/>
</dbReference>
<dbReference type="GO" id="GO:0045252">
    <property type="term" value="C:oxoglutarate dehydrogenase complex"/>
    <property type="evidence" value="ECO:0007669"/>
    <property type="project" value="UniProtKB-UniRule"/>
</dbReference>
<dbReference type="PANTHER" id="PTHR43416:SF5">
    <property type="entry name" value="DIHYDROLIPOYLLYSINE-RESIDUE SUCCINYLTRANSFERASE COMPONENT OF 2-OXOGLUTARATE DEHYDROGENASE COMPLEX, MITOCHONDRIAL"/>
    <property type="match status" value="1"/>
</dbReference>
<evidence type="ECO:0000256" key="7">
    <source>
        <dbReference type="ARBA" id="ARBA00022532"/>
    </source>
</evidence>
<evidence type="ECO:0000313" key="15">
    <source>
        <dbReference type="EMBL" id="KIJ88670.1"/>
    </source>
</evidence>
<evidence type="ECO:0000256" key="4">
    <source>
        <dbReference type="ARBA" id="ARBA00011666"/>
    </source>
</evidence>
<feature type="domain" description="Peripheral subunit-binding (PSBD)" evidence="14">
    <location>
        <begin position="115"/>
        <end position="152"/>
    </location>
</feature>
<dbReference type="PROSITE" id="PS50968">
    <property type="entry name" value="BIOTINYL_LIPOYL"/>
    <property type="match status" value="1"/>
</dbReference>
<dbReference type="UniPathway" id="UPA00868">
    <property type="reaction ID" value="UER00840"/>
</dbReference>
<proteinExistence type="inferred from homology"/>
<dbReference type="PROSITE" id="PS00189">
    <property type="entry name" value="LIPOYL"/>
    <property type="match status" value="1"/>
</dbReference>
<dbReference type="InterPro" id="IPR004167">
    <property type="entry name" value="PSBD"/>
</dbReference>
<dbReference type="Pfam" id="PF00364">
    <property type="entry name" value="Biotin_lipoyl"/>
    <property type="match status" value="1"/>
</dbReference>
<dbReference type="InterPro" id="IPR001078">
    <property type="entry name" value="2-oxoacid_DH_actylTfrase"/>
</dbReference>
<dbReference type="InterPro" id="IPR011053">
    <property type="entry name" value="Single_hybrid_motif"/>
</dbReference>
<keyword evidence="8 12" id="KW-0808">Transferase</keyword>
<dbReference type="PANTHER" id="PTHR43416">
    <property type="entry name" value="DIHYDROLIPOYLLYSINE-RESIDUE SUCCINYLTRANSFERASE COMPONENT OF 2-OXOGLUTARATE DEHYDROGENASE COMPLEX, MITOCHONDRIAL-RELATED"/>
    <property type="match status" value="1"/>
</dbReference>
<evidence type="ECO:0000256" key="5">
    <source>
        <dbReference type="ARBA" id="ARBA00012945"/>
    </source>
</evidence>
<comment type="caution">
    <text evidence="15">The sequence shown here is derived from an EMBL/GenBank/DDBJ whole genome shotgun (WGS) entry which is preliminary data.</text>
</comment>
<dbReference type="GO" id="GO:0006099">
    <property type="term" value="P:tricarboxylic acid cycle"/>
    <property type="evidence" value="ECO:0007669"/>
    <property type="project" value="UniProtKB-UniRule"/>
</dbReference>
<dbReference type="InterPro" id="IPR023213">
    <property type="entry name" value="CAT-like_dom_sf"/>
</dbReference>
<reference evidence="15 16" key="1">
    <citation type="submission" date="2014-12" db="EMBL/GenBank/DDBJ databases">
        <title>Whole genome sequence of Candidatus Rickettsia asemboensis strain NMRCii isolated from cat fleas in west Kenya.</title>
        <authorList>
            <person name="Jima D."/>
            <person name="Luce-Fedrow A."/>
            <person name="Yang Y."/>
            <person name="Maina A.N."/>
            <person name="Snesrud E.C."/>
            <person name="Jarman R.G."/>
            <person name="Richards A.L."/>
            <person name="Hang J."/>
        </authorList>
    </citation>
    <scope>NUCLEOTIDE SEQUENCE [LARGE SCALE GENOMIC DNA]</scope>
    <source>
        <strain evidence="15 16">NMRCii</strain>
    </source>
</reference>
<evidence type="ECO:0000259" key="14">
    <source>
        <dbReference type="PROSITE" id="PS51826"/>
    </source>
</evidence>
<dbReference type="RefSeq" id="WP_041078892.1">
    <property type="nucleotide sequence ID" value="NZ_JWSW01000032.1"/>
</dbReference>
<dbReference type="Gene3D" id="4.10.320.10">
    <property type="entry name" value="E3-binding domain"/>
    <property type="match status" value="1"/>
</dbReference>
<dbReference type="AlphaFoldDB" id="A0A0C2RCX0"/>
<keyword evidence="10 12" id="KW-0012">Acyltransferase</keyword>
<dbReference type="NCBIfam" id="NF004309">
    <property type="entry name" value="PRK05704.1"/>
    <property type="match status" value="1"/>
</dbReference>
<dbReference type="Pfam" id="PF02817">
    <property type="entry name" value="E3_binding"/>
    <property type="match status" value="1"/>
</dbReference>
<dbReference type="SUPFAM" id="SSF47005">
    <property type="entry name" value="Peripheral subunit-binding domain of 2-oxo acid dehydrogenase complex"/>
    <property type="match status" value="1"/>
</dbReference>
<evidence type="ECO:0000256" key="2">
    <source>
        <dbReference type="ARBA" id="ARBA00005145"/>
    </source>
</evidence>
<keyword evidence="16" id="KW-1185">Reference proteome</keyword>
<dbReference type="GO" id="GO:0033512">
    <property type="term" value="P:L-lysine catabolic process to acetyl-CoA via saccharopine"/>
    <property type="evidence" value="ECO:0007669"/>
    <property type="project" value="UniProtKB-UniRule"/>
</dbReference>
<dbReference type="SUPFAM" id="SSF51230">
    <property type="entry name" value="Single hybrid motif"/>
    <property type="match status" value="1"/>
</dbReference>
<dbReference type="InterPro" id="IPR050537">
    <property type="entry name" value="2-oxoacid_dehydrogenase"/>
</dbReference>
<dbReference type="SUPFAM" id="SSF52777">
    <property type="entry name" value="CoA-dependent acyltransferases"/>
    <property type="match status" value="1"/>
</dbReference>
<sequence length="401" mass="43436">MSVKIIVPSLGESVTEATIAKWYKKEGDSVKTDELLLEIETEKVTLEVNAPCNGTIGKISKTDGTNVAVGEEIGEINEGAAANTAGTNNESAKAQAVTQPTSEKPVEKPAVVNNILAPSVQKLVTENKLDPNNIKGTGRDGRITKGDVLETINTPSAATSTPTVNKTNEERVQRVRMSRLRKTIAQRLKDSQNTAAILTTFNEIDMSKVIALRNQYKEEFEKKHAVKLGFMSFFVKATIEALKLIPSVNAEIDGNDLVYKNYYDIGVAVGTEQGLVVPVVRDADKMGFAEVEKAIGTLAKKAREGKLSMADLSGGTFSISNGGVYGSLLSTPIINPPQSGILGLHKTEERAVVIDGKIEIRPMMYIALSYDHRIIDGKEGVSFLVKIKKLIENPEKLLLNL</sequence>
<dbReference type="InterPro" id="IPR000089">
    <property type="entry name" value="Biotin_lipoyl"/>
</dbReference>
<dbReference type="NCBIfam" id="TIGR01347">
    <property type="entry name" value="sucB"/>
    <property type="match status" value="1"/>
</dbReference>
<evidence type="ECO:0000256" key="11">
    <source>
        <dbReference type="ARBA" id="ARBA00052761"/>
    </source>
</evidence>
<dbReference type="GO" id="GO:0004149">
    <property type="term" value="F:dihydrolipoyllysine-residue succinyltransferase activity"/>
    <property type="evidence" value="ECO:0007669"/>
    <property type="project" value="UniProtKB-UniRule"/>
</dbReference>
<dbReference type="EC" id="2.3.1.61" evidence="5 12"/>
<keyword evidence="7 12" id="KW-0816">Tricarboxylic acid cycle</keyword>
<name>A0A0C2RCX0_9RICK</name>
<evidence type="ECO:0000256" key="9">
    <source>
        <dbReference type="ARBA" id="ARBA00022823"/>
    </source>
</evidence>
<gene>
    <name evidence="15" type="ORF">SB78_04315</name>
</gene>
<dbReference type="Gene3D" id="2.40.50.100">
    <property type="match status" value="1"/>
</dbReference>
<comment type="cofactor">
    <cofactor evidence="12">
        <name>(R)-lipoate</name>
        <dbReference type="ChEBI" id="CHEBI:83088"/>
    </cofactor>
    <text evidence="12">Binds 1 lipoyl cofactor covalently.</text>
</comment>
<organism evidence="15 16">
    <name type="scientific">Rickettsia asembonensis</name>
    <dbReference type="NCBI Taxonomy" id="1068590"/>
    <lineage>
        <taxon>Bacteria</taxon>
        <taxon>Pseudomonadati</taxon>
        <taxon>Pseudomonadota</taxon>
        <taxon>Alphaproteobacteria</taxon>
        <taxon>Rickettsiales</taxon>
        <taxon>Rickettsiaceae</taxon>
        <taxon>Rickettsieae</taxon>
        <taxon>Rickettsia</taxon>
        <taxon>spotted fever group</taxon>
    </lineage>
</organism>
<protein>
    <recommendedName>
        <fullName evidence="6 12">Dihydrolipoyllysine-residue succinyltransferase component of 2-oxoglutarate dehydrogenase complex</fullName>
        <ecNumber evidence="5 12">2.3.1.61</ecNumber>
    </recommendedName>
    <alternativeName>
        <fullName evidence="12">2-oxoglutarate dehydrogenase complex component E2</fullName>
    </alternativeName>
</protein>
<comment type="pathway">
    <text evidence="2 12">Amino-acid degradation; L-lysine degradation via saccharopine pathway; glutaryl-CoA from L-lysine: step 6/6.</text>
</comment>
<dbReference type="EMBL" id="JWSW01000032">
    <property type="protein sequence ID" value="KIJ88670.1"/>
    <property type="molecule type" value="Genomic_DNA"/>
</dbReference>
<evidence type="ECO:0000259" key="13">
    <source>
        <dbReference type="PROSITE" id="PS50968"/>
    </source>
</evidence>
<feature type="domain" description="Lipoyl-binding" evidence="13">
    <location>
        <begin position="2"/>
        <end position="77"/>
    </location>
</feature>
<dbReference type="Proteomes" id="UP000031952">
    <property type="component" value="Unassembled WGS sequence"/>
</dbReference>
<evidence type="ECO:0000256" key="3">
    <source>
        <dbReference type="ARBA" id="ARBA00007317"/>
    </source>
</evidence>
<evidence type="ECO:0000256" key="10">
    <source>
        <dbReference type="ARBA" id="ARBA00023315"/>
    </source>
</evidence>
<comment type="function">
    <text evidence="1 12">E2 component of the 2-oxoglutarate dehydrogenase (OGDH) complex which catalyzes the second step in the conversion of 2-oxoglutarate to succinyl-CoA and CO(2).</text>
</comment>
<evidence type="ECO:0000256" key="6">
    <source>
        <dbReference type="ARBA" id="ARBA00019511"/>
    </source>
</evidence>
<evidence type="ECO:0000313" key="16">
    <source>
        <dbReference type="Proteomes" id="UP000031952"/>
    </source>
</evidence>
<evidence type="ECO:0000256" key="1">
    <source>
        <dbReference type="ARBA" id="ARBA00004052"/>
    </source>
</evidence>
<comment type="similarity">
    <text evidence="3 12">Belongs to the 2-oxoacid dehydrogenase family.</text>
</comment>
<evidence type="ECO:0000256" key="12">
    <source>
        <dbReference type="RuleBase" id="RU361138"/>
    </source>
</evidence>
<dbReference type="PROSITE" id="PS51826">
    <property type="entry name" value="PSBD"/>
    <property type="match status" value="1"/>
</dbReference>
<dbReference type="FunFam" id="3.30.559.10:FF:000007">
    <property type="entry name" value="Dihydrolipoamide acetyltransferase component of pyruvate dehydrogenase complex"/>
    <property type="match status" value="1"/>
</dbReference>
<evidence type="ECO:0000256" key="8">
    <source>
        <dbReference type="ARBA" id="ARBA00022679"/>
    </source>
</evidence>
<dbReference type="InterPro" id="IPR003016">
    <property type="entry name" value="2-oxoA_DH_lipoyl-BS"/>
</dbReference>
<dbReference type="CDD" id="cd06849">
    <property type="entry name" value="lipoyl_domain"/>
    <property type="match status" value="1"/>
</dbReference>
<comment type="catalytic activity">
    <reaction evidence="11 12">
        <text>N(6)-[(R)-dihydrolipoyl]-L-lysyl-[protein] + succinyl-CoA = N(6)-[(R)-S(8)-succinyldihydrolipoyl]-L-lysyl-[protein] + CoA</text>
        <dbReference type="Rhea" id="RHEA:15213"/>
        <dbReference type="Rhea" id="RHEA-COMP:10475"/>
        <dbReference type="Rhea" id="RHEA-COMP:20092"/>
        <dbReference type="ChEBI" id="CHEBI:57287"/>
        <dbReference type="ChEBI" id="CHEBI:57292"/>
        <dbReference type="ChEBI" id="CHEBI:83100"/>
        <dbReference type="ChEBI" id="CHEBI:83120"/>
        <dbReference type="EC" id="2.3.1.61"/>
    </reaction>
</comment>
<comment type="subunit">
    <text evidence="4">Forms a 24-polypeptide structural core with octahedral symmetry. Part of the 2-oxoglutarate dehydrogenase (OGDH) complex composed of E1 (2-oxoglutarate dehydrogenase), E2 (dihydrolipoamide succinyltransferase) and E3 (dihydrolipoamide dehydrogenase); the complex contains multiple copies of the three enzymatic components (E1, E2 and E3).</text>
</comment>
<dbReference type="InterPro" id="IPR006255">
    <property type="entry name" value="SucB"/>
</dbReference>